<evidence type="ECO:0000313" key="10">
    <source>
        <dbReference type="Proteomes" id="UP000005239"/>
    </source>
</evidence>
<reference evidence="9" key="2">
    <citation type="submission" date="2022-06" db="UniProtKB">
        <authorList>
            <consortium name="EnsemblMetazoa"/>
        </authorList>
    </citation>
    <scope>IDENTIFICATION</scope>
    <source>
        <strain evidence="9">PS312</strain>
    </source>
</reference>
<dbReference type="PANTHER" id="PTHR10252:SF8">
    <property type="entry name" value="NUCLEAR TRANSCRIPTION FACTOR Y SUBUNIT GAMMA"/>
    <property type="match status" value="1"/>
</dbReference>
<evidence type="ECO:0000256" key="2">
    <source>
        <dbReference type="ARBA" id="ARBA00023015"/>
    </source>
</evidence>
<evidence type="ECO:0000313" key="9">
    <source>
        <dbReference type="EnsemblMetazoa" id="PPA09707.1"/>
    </source>
</evidence>
<comment type="subcellular location">
    <subcellularLocation>
        <location evidence="1">Nucleus</location>
    </subcellularLocation>
</comment>
<keyword evidence="3" id="KW-0238">DNA-binding</keyword>
<keyword evidence="4" id="KW-0804">Transcription</keyword>
<gene>
    <name evidence="9" type="primary">WBGene00099261</name>
</gene>
<accession>A0A8R1U7D2</accession>
<feature type="region of interest" description="Disordered" evidence="7">
    <location>
        <begin position="330"/>
        <end position="513"/>
    </location>
</feature>
<evidence type="ECO:0000256" key="4">
    <source>
        <dbReference type="ARBA" id="ARBA00023163"/>
    </source>
</evidence>
<feature type="compositionally biased region" description="Polar residues" evidence="7">
    <location>
        <begin position="1"/>
        <end position="18"/>
    </location>
</feature>
<feature type="compositionally biased region" description="Low complexity" evidence="7">
    <location>
        <begin position="352"/>
        <end position="366"/>
    </location>
</feature>
<feature type="compositionally biased region" description="Low complexity" evidence="7">
    <location>
        <begin position="408"/>
        <end position="433"/>
    </location>
</feature>
<dbReference type="InterPro" id="IPR009072">
    <property type="entry name" value="Histone-fold"/>
</dbReference>
<dbReference type="PANTHER" id="PTHR10252">
    <property type="entry name" value="HISTONE-LIKE TRANSCRIPTION FACTOR CCAAT-RELATED"/>
    <property type="match status" value="1"/>
</dbReference>
<evidence type="ECO:0000256" key="5">
    <source>
        <dbReference type="ARBA" id="ARBA00023242"/>
    </source>
</evidence>
<sequence>MYSGDVPSTSGHHNSQPPFYSHPPPIHHAQGASSSEDAPPQEESQGSSSPQYIEMMPMRVSNGGVEQMGIDGGGGGGEEFPLEEMIGEDTIGMGLEGEVGDVNKTNGDKGGGGEKKSIPPVIPKKMFKVDEYNMKKKIREFWPVQKQRVEKMSVKYLREASRNQVLPLARVKKIMKIDENVQKQMIAADAPLLLSVASEMFIEELTLRSWEITEESKRKTLQKTDVATASTRHEHMDFLIDIIPRTGIQPRPKEQMKMGGGGGGGHAQMVQIVREGGPTVGQLLKGGAILAEGVPSTSSQQEFSARLESGEEAQVIQIGKPIPLSSQAISQLGLGPLPPPVAHHSSHPSHPPLHQSHSTHSPHFQVPHPPQHPSSHLHSHPSQHSHSTSFFRPSTSSQSHHPSNYRPSTSSSSLHSSYPSTSSYQFHPSTPQSHHSHQSHQSHSSISSLPHQSHPSTSSHSQPQNTVRIPSHLVSTSQSHRGKVIPRGGKGVPNRQYQPYPSPSQAGPSRSKN</sequence>
<dbReference type="Proteomes" id="UP000005239">
    <property type="component" value="Unassembled WGS sequence"/>
</dbReference>
<dbReference type="CDD" id="cd22908">
    <property type="entry name" value="HFD_NFYC-like"/>
    <property type="match status" value="1"/>
</dbReference>
<evidence type="ECO:0000256" key="7">
    <source>
        <dbReference type="SAM" id="MobiDB-lite"/>
    </source>
</evidence>
<evidence type="ECO:0000256" key="6">
    <source>
        <dbReference type="ARBA" id="ARBA00038129"/>
    </source>
</evidence>
<feature type="compositionally biased region" description="Polar residues" evidence="7">
    <location>
        <begin position="392"/>
        <end position="407"/>
    </location>
</feature>
<evidence type="ECO:0000256" key="3">
    <source>
        <dbReference type="ARBA" id="ARBA00023125"/>
    </source>
</evidence>
<comment type="similarity">
    <text evidence="6">Belongs to the NFYC/HAP5 subunit family.</text>
</comment>
<dbReference type="GO" id="GO:0005634">
    <property type="term" value="C:nucleus"/>
    <property type="evidence" value="ECO:0000318"/>
    <property type="project" value="GO_Central"/>
</dbReference>
<feature type="compositionally biased region" description="Polar residues" evidence="7">
    <location>
        <begin position="465"/>
        <end position="479"/>
    </location>
</feature>
<dbReference type="OrthoDB" id="1272441at2759"/>
<keyword evidence="5" id="KW-0539">Nucleus</keyword>
<dbReference type="SUPFAM" id="SSF47113">
    <property type="entry name" value="Histone-fold"/>
    <property type="match status" value="1"/>
</dbReference>
<dbReference type="GO" id="GO:0000981">
    <property type="term" value="F:DNA-binding transcription factor activity, RNA polymerase II-specific"/>
    <property type="evidence" value="ECO:0000318"/>
    <property type="project" value="GO_Central"/>
</dbReference>
<feature type="domain" description="Transcription factor CBF/NF-Y/archaeal histone" evidence="8">
    <location>
        <begin position="166"/>
        <end position="229"/>
    </location>
</feature>
<dbReference type="AlphaFoldDB" id="A0A8R1U7D2"/>
<keyword evidence="10" id="KW-1185">Reference proteome</keyword>
<protein>
    <recommendedName>
        <fullName evidence="8">Transcription factor CBF/NF-Y/archaeal histone domain-containing protein</fullName>
    </recommendedName>
</protein>
<proteinExistence type="inferred from homology"/>
<dbReference type="Pfam" id="PF00808">
    <property type="entry name" value="CBFD_NFYB_HMF"/>
    <property type="match status" value="1"/>
</dbReference>
<evidence type="ECO:0000256" key="1">
    <source>
        <dbReference type="ARBA" id="ARBA00004123"/>
    </source>
</evidence>
<feature type="compositionally biased region" description="Polar residues" evidence="7">
    <location>
        <begin position="495"/>
        <end position="513"/>
    </location>
</feature>
<feature type="region of interest" description="Disordered" evidence="7">
    <location>
        <begin position="1"/>
        <end position="52"/>
    </location>
</feature>
<reference evidence="10" key="1">
    <citation type="journal article" date="2008" name="Nat. Genet.">
        <title>The Pristionchus pacificus genome provides a unique perspective on nematode lifestyle and parasitism.</title>
        <authorList>
            <person name="Dieterich C."/>
            <person name="Clifton S.W."/>
            <person name="Schuster L.N."/>
            <person name="Chinwalla A."/>
            <person name="Delehaunty K."/>
            <person name="Dinkelacker I."/>
            <person name="Fulton L."/>
            <person name="Fulton R."/>
            <person name="Godfrey J."/>
            <person name="Minx P."/>
            <person name="Mitreva M."/>
            <person name="Roeseler W."/>
            <person name="Tian H."/>
            <person name="Witte H."/>
            <person name="Yang S.P."/>
            <person name="Wilson R.K."/>
            <person name="Sommer R.J."/>
        </authorList>
    </citation>
    <scope>NUCLEOTIDE SEQUENCE [LARGE SCALE GENOMIC DNA]</scope>
    <source>
        <strain evidence="10">PS312</strain>
    </source>
</reference>
<dbReference type="Gene3D" id="1.10.20.10">
    <property type="entry name" value="Histone, subunit A"/>
    <property type="match status" value="1"/>
</dbReference>
<feature type="compositionally biased region" description="Low complexity" evidence="7">
    <location>
        <begin position="441"/>
        <end position="464"/>
    </location>
</feature>
<keyword evidence="2" id="KW-0805">Transcription regulation</keyword>
<dbReference type="GO" id="GO:0006357">
    <property type="term" value="P:regulation of transcription by RNA polymerase II"/>
    <property type="evidence" value="ECO:0000318"/>
    <property type="project" value="GO_Central"/>
</dbReference>
<dbReference type="GO" id="GO:0016602">
    <property type="term" value="C:CCAAT-binding factor complex"/>
    <property type="evidence" value="ECO:0000318"/>
    <property type="project" value="GO_Central"/>
</dbReference>
<evidence type="ECO:0000259" key="8">
    <source>
        <dbReference type="Pfam" id="PF00808"/>
    </source>
</evidence>
<dbReference type="GO" id="GO:0003677">
    <property type="term" value="F:DNA binding"/>
    <property type="evidence" value="ECO:0007669"/>
    <property type="project" value="UniProtKB-KW"/>
</dbReference>
<organism evidence="9 10">
    <name type="scientific">Pristionchus pacificus</name>
    <name type="common">Parasitic nematode worm</name>
    <dbReference type="NCBI Taxonomy" id="54126"/>
    <lineage>
        <taxon>Eukaryota</taxon>
        <taxon>Metazoa</taxon>
        <taxon>Ecdysozoa</taxon>
        <taxon>Nematoda</taxon>
        <taxon>Chromadorea</taxon>
        <taxon>Rhabditida</taxon>
        <taxon>Rhabditina</taxon>
        <taxon>Diplogasteromorpha</taxon>
        <taxon>Diplogasteroidea</taxon>
        <taxon>Neodiplogasteridae</taxon>
        <taxon>Pristionchus</taxon>
    </lineage>
</organism>
<feature type="compositionally biased region" description="Low complexity" evidence="7">
    <location>
        <begin position="41"/>
        <end position="51"/>
    </location>
</feature>
<name>A0A8R1U7D2_PRIPA</name>
<dbReference type="InterPro" id="IPR050568">
    <property type="entry name" value="Transcr_DNA_Rep_Reg"/>
</dbReference>
<dbReference type="InterPro" id="IPR003958">
    <property type="entry name" value="CBFA_NFYB_domain"/>
</dbReference>
<dbReference type="GO" id="GO:0046982">
    <property type="term" value="F:protein heterodimerization activity"/>
    <property type="evidence" value="ECO:0007669"/>
    <property type="project" value="InterPro"/>
</dbReference>
<dbReference type="EnsemblMetazoa" id="PPA09707.1">
    <property type="protein sequence ID" value="PPA09707.1"/>
    <property type="gene ID" value="WBGene00099261"/>
</dbReference>
<dbReference type="FunFam" id="1.10.20.10:FF:000062">
    <property type="entry name" value="Nuclear transcription factor Y subunit C"/>
    <property type="match status" value="1"/>
</dbReference>